<proteinExistence type="predicted"/>
<dbReference type="SUPFAM" id="SSF53474">
    <property type="entry name" value="alpha/beta-Hydrolases"/>
    <property type="match status" value="1"/>
</dbReference>
<protein>
    <recommendedName>
        <fullName evidence="2">Fungal lipase-type domain-containing protein</fullName>
    </recommendedName>
</protein>
<dbReference type="Pfam" id="PF01764">
    <property type="entry name" value="Lipase_3"/>
    <property type="match status" value="1"/>
</dbReference>
<dbReference type="GO" id="GO:0006629">
    <property type="term" value="P:lipid metabolic process"/>
    <property type="evidence" value="ECO:0007669"/>
    <property type="project" value="InterPro"/>
</dbReference>
<dbReference type="AlphaFoldDB" id="A0AAW1SQY5"/>
<evidence type="ECO:0000256" key="1">
    <source>
        <dbReference type="SAM" id="MobiDB-lite"/>
    </source>
</evidence>
<organism evidence="3 4">
    <name type="scientific">Apatococcus fuscideae</name>
    <dbReference type="NCBI Taxonomy" id="2026836"/>
    <lineage>
        <taxon>Eukaryota</taxon>
        <taxon>Viridiplantae</taxon>
        <taxon>Chlorophyta</taxon>
        <taxon>core chlorophytes</taxon>
        <taxon>Trebouxiophyceae</taxon>
        <taxon>Chlorellales</taxon>
        <taxon>Chlorellaceae</taxon>
        <taxon>Apatococcus</taxon>
    </lineage>
</organism>
<feature type="compositionally biased region" description="Low complexity" evidence="1">
    <location>
        <begin position="592"/>
        <end position="607"/>
    </location>
</feature>
<sequence>MRCCRALKERLPRRQLLVLKGLGIEQEDVLMQESKAGVLKPSFILIRDCSTKKILLAVRGTHSMKDMFTSLTGASKPHHMMNEQGVVLGHSHFGMLAAARWIMGQTTEQLLAAVRDNPGFDLKLMGHSLGGGTAALLTMMLRDSAPEFKQATCLAIACPACMTLDLARSCSHYVTSLVNNTDIIPTISPGSSDGLREEVMRSAWYEAFRADMRASALVRAVEVGLGQVGFATSWTSNKLAAASQGLRACYPARLQPKRRHSGDDLRDTAELEERLRMEAQRPHAAAATNIEVASEWVDCPREGDTAHAAPSPPSAGWGRTLGRLWSGERQPQGGIGSSGSGSTPPTTPSTSGMPAEAALAGTHPQPILQRQQAWWVGGGRDGQALSLDPLLSPPPPTHAQPAAAGSLPLSRSLVRRSLDMISGGWLRGCYPPQGHLVPQALAATAEETAEAIRTARSLSAPQGLEDASILASLQADAELGLLGSPRGSSQRVPPPGQLDEEMHAVRAAVAAAEEDELQRLSRLPRNPSTASIPGVAGSSPGQDSPIGLLPGSSVPLDEDANPADEHHKRLSYPAGRILHLVPARLIYPSSFAASSPSPTPRAPASSPEITGPIPQDDSGASASRLHHDALSTAPFSPHGMDRGELEDQLDESHLLSTPSQTPPSGTSPDAAKPQQAEGHQGLWGARCDPSALHYEFAPAEFDGTVMILRRHYPSDGEGEEEETVPLEVPLVAREQFLILDSVPQEVYGKMRLCNTMLTDHFIPRYLANLESCIDLLANPDSVLAESSCTAEAASRSSESGEGRAFLLVPAIFNKLASGLMGPQSLIRMKHLLVSE</sequence>
<gene>
    <name evidence="3" type="ORF">WJX84_002088</name>
</gene>
<feature type="region of interest" description="Disordered" evidence="1">
    <location>
        <begin position="302"/>
        <end position="357"/>
    </location>
</feature>
<evidence type="ECO:0000313" key="3">
    <source>
        <dbReference type="EMBL" id="KAK9852087.1"/>
    </source>
</evidence>
<dbReference type="PANTHER" id="PTHR46023">
    <property type="entry name" value="LIPASE CLASS 3 PROTEIN-LIKE"/>
    <property type="match status" value="1"/>
</dbReference>
<dbReference type="Gene3D" id="3.40.50.1820">
    <property type="entry name" value="alpha/beta hydrolase"/>
    <property type="match status" value="1"/>
</dbReference>
<feature type="compositionally biased region" description="Low complexity" evidence="1">
    <location>
        <begin position="656"/>
        <end position="668"/>
    </location>
</feature>
<keyword evidence="4" id="KW-1185">Reference proteome</keyword>
<evidence type="ECO:0000259" key="2">
    <source>
        <dbReference type="Pfam" id="PF01764"/>
    </source>
</evidence>
<dbReference type="PANTHER" id="PTHR46023:SF6">
    <property type="entry name" value="LIPASE CLASS 3 FAMILY PROTEIN"/>
    <property type="match status" value="1"/>
</dbReference>
<feature type="region of interest" description="Disordered" evidence="1">
    <location>
        <begin position="592"/>
        <end position="624"/>
    </location>
</feature>
<reference evidence="3 4" key="1">
    <citation type="journal article" date="2024" name="Nat. Commun.">
        <title>Phylogenomics reveals the evolutionary origins of lichenization in chlorophyte algae.</title>
        <authorList>
            <person name="Puginier C."/>
            <person name="Libourel C."/>
            <person name="Otte J."/>
            <person name="Skaloud P."/>
            <person name="Haon M."/>
            <person name="Grisel S."/>
            <person name="Petersen M."/>
            <person name="Berrin J.G."/>
            <person name="Delaux P.M."/>
            <person name="Dal Grande F."/>
            <person name="Keller J."/>
        </authorList>
    </citation>
    <scope>NUCLEOTIDE SEQUENCE [LARGE SCALE GENOMIC DNA]</scope>
    <source>
        <strain evidence="3 4">SAG 2523</strain>
    </source>
</reference>
<feature type="region of interest" description="Disordered" evidence="1">
    <location>
        <begin position="653"/>
        <end position="684"/>
    </location>
</feature>
<evidence type="ECO:0000313" key="4">
    <source>
        <dbReference type="Proteomes" id="UP001485043"/>
    </source>
</evidence>
<accession>A0AAW1SQY5</accession>
<name>A0AAW1SQY5_9CHLO</name>
<dbReference type="CDD" id="cd00519">
    <property type="entry name" value="Lipase_3"/>
    <property type="match status" value="1"/>
</dbReference>
<feature type="compositionally biased region" description="Low complexity" evidence="1">
    <location>
        <begin position="340"/>
        <end position="352"/>
    </location>
</feature>
<feature type="domain" description="Fungal lipase-type" evidence="2">
    <location>
        <begin position="56"/>
        <end position="189"/>
    </location>
</feature>
<feature type="region of interest" description="Disordered" evidence="1">
    <location>
        <begin position="515"/>
        <end position="566"/>
    </location>
</feature>
<dbReference type="EMBL" id="JALJOV010001212">
    <property type="protein sequence ID" value="KAK9852087.1"/>
    <property type="molecule type" value="Genomic_DNA"/>
</dbReference>
<feature type="region of interest" description="Disordered" evidence="1">
    <location>
        <begin position="385"/>
        <end position="406"/>
    </location>
</feature>
<comment type="caution">
    <text evidence="3">The sequence shown here is derived from an EMBL/GenBank/DDBJ whole genome shotgun (WGS) entry which is preliminary data.</text>
</comment>
<dbReference type="InterPro" id="IPR002921">
    <property type="entry name" value="Fungal_lipase-type"/>
</dbReference>
<dbReference type="Proteomes" id="UP001485043">
    <property type="component" value="Unassembled WGS sequence"/>
</dbReference>
<dbReference type="InterPro" id="IPR029058">
    <property type="entry name" value="AB_hydrolase_fold"/>
</dbReference>